<keyword evidence="2" id="KW-1185">Reference proteome</keyword>
<sequence>MKADKRTAKAIELLNWIEGKCDPSQHQPLIDLFHDYKRQLNTNDNKTTILAHFTSDLSACILENHLKAPKEISDLIQAFSKLIHKDLSIQLTEWLL</sequence>
<dbReference type="InterPro" id="IPR053739">
    <property type="entry name" value="Bact_Immunity_Domain_sf"/>
</dbReference>
<dbReference type="EMBL" id="AWTC01000029">
    <property type="protein sequence ID" value="EST10260.1"/>
    <property type="molecule type" value="Genomic_DNA"/>
</dbReference>
<evidence type="ECO:0000313" key="2">
    <source>
        <dbReference type="Proteomes" id="UP000018296"/>
    </source>
</evidence>
<dbReference type="eggNOG" id="ENOG502ZWIZ">
    <property type="taxonomic scope" value="Bacteria"/>
</dbReference>
<dbReference type="GO" id="GO:0030153">
    <property type="term" value="P:bacteriocin immunity"/>
    <property type="evidence" value="ECO:0007669"/>
    <property type="project" value="InterPro"/>
</dbReference>
<dbReference type="InterPro" id="IPR015046">
    <property type="entry name" value="LciA_Immunity-like"/>
</dbReference>
<dbReference type="Proteomes" id="UP000018296">
    <property type="component" value="Unassembled WGS sequence"/>
</dbReference>
<protein>
    <submittedName>
        <fullName evidence="1">Uncharacterized protein</fullName>
    </submittedName>
</protein>
<evidence type="ECO:0000313" key="1">
    <source>
        <dbReference type="EMBL" id="EST10260.1"/>
    </source>
</evidence>
<dbReference type="Gene3D" id="1.20.1440.140">
    <property type="match status" value="1"/>
</dbReference>
<reference evidence="1 2" key="1">
    <citation type="journal article" date="2013" name="Genome Announc.">
        <title>Genome Sequence of Sporolactobacillus laevolacticus DSM442, an Efficient Polymer-Grade D-Lactate Producer from Agricultural Waste Cottonseed as a Nitrogen Source.</title>
        <authorList>
            <person name="Wang H."/>
            <person name="Wang L."/>
            <person name="Ju J."/>
            <person name="Yu B."/>
            <person name="Ma Y."/>
        </authorList>
    </citation>
    <scope>NUCLEOTIDE SEQUENCE [LARGE SCALE GENOMIC DNA]</scope>
    <source>
        <strain evidence="1 2">DSM 442</strain>
    </source>
</reference>
<name>V6ITW5_9BACL</name>
<accession>V6ITW5</accession>
<comment type="caution">
    <text evidence="1">The sequence shown here is derived from an EMBL/GenBank/DDBJ whole genome shotgun (WGS) entry which is preliminary data.</text>
</comment>
<proteinExistence type="predicted"/>
<gene>
    <name evidence="1" type="ORF">P343_18115</name>
</gene>
<dbReference type="Pfam" id="PF08951">
    <property type="entry name" value="EntA_Immun"/>
    <property type="match status" value="1"/>
</dbReference>
<organism evidence="1 2">
    <name type="scientific">Sporolactobacillus laevolacticus DSM 442</name>
    <dbReference type="NCBI Taxonomy" id="1395513"/>
    <lineage>
        <taxon>Bacteria</taxon>
        <taxon>Bacillati</taxon>
        <taxon>Bacillota</taxon>
        <taxon>Bacilli</taxon>
        <taxon>Bacillales</taxon>
        <taxon>Sporolactobacillaceae</taxon>
        <taxon>Sporolactobacillus</taxon>
    </lineage>
</organism>
<dbReference type="PATRIC" id="fig|1395513.3.peg.3665"/>
<dbReference type="AlphaFoldDB" id="V6ITW5"/>
<dbReference type="RefSeq" id="WP_023511797.1">
    <property type="nucleotide sequence ID" value="NZ_AWTC01000029.1"/>
</dbReference>
<dbReference type="SUPFAM" id="SSF109797">
    <property type="entry name" value="Bacteriocin immunity protein-like"/>
    <property type="match status" value="1"/>
</dbReference>